<comment type="subcellular location">
    <subcellularLocation>
        <location evidence="2">Chromosome</location>
    </subcellularLocation>
    <subcellularLocation>
        <location evidence="1">Nucleus</location>
    </subcellularLocation>
</comment>
<dbReference type="AlphaFoldDB" id="A0A6A4W0J0"/>
<keyword evidence="5 15" id="KW-0489">Methyltransferase</keyword>
<dbReference type="EMBL" id="VIIS01001499">
    <property type="protein sequence ID" value="KAF0297294.1"/>
    <property type="molecule type" value="Genomic_DNA"/>
</dbReference>
<dbReference type="GO" id="GO:0005700">
    <property type="term" value="C:polytene chromosome"/>
    <property type="evidence" value="ECO:0007669"/>
    <property type="project" value="TreeGrafter"/>
</dbReference>
<evidence type="ECO:0000259" key="14">
    <source>
        <dbReference type="PROSITE" id="PS50280"/>
    </source>
</evidence>
<dbReference type="Gene3D" id="2.170.270.10">
    <property type="entry name" value="SET domain"/>
    <property type="match status" value="1"/>
</dbReference>
<evidence type="ECO:0000256" key="2">
    <source>
        <dbReference type="ARBA" id="ARBA00004286"/>
    </source>
</evidence>
<dbReference type="OrthoDB" id="5560686at2759"/>
<reference evidence="15 16" key="1">
    <citation type="submission" date="2019-07" db="EMBL/GenBank/DDBJ databases">
        <title>Draft genome assembly of a fouling barnacle, Amphibalanus amphitrite (Darwin, 1854): The first reference genome for Thecostraca.</title>
        <authorList>
            <person name="Kim W."/>
        </authorList>
    </citation>
    <scope>NUCLEOTIDE SEQUENCE [LARGE SCALE GENOMIC DNA]</scope>
    <source>
        <strain evidence="15">SNU_AA5</strain>
        <tissue evidence="15">Soma without cirri and trophi</tissue>
    </source>
</reference>
<evidence type="ECO:0000256" key="3">
    <source>
        <dbReference type="ARBA" id="ARBA00012187"/>
    </source>
</evidence>
<dbReference type="Pfam" id="PF00856">
    <property type="entry name" value="SET"/>
    <property type="match status" value="1"/>
</dbReference>
<dbReference type="InterPro" id="IPR047266">
    <property type="entry name" value="KMT5A-like_SET"/>
</dbReference>
<gene>
    <name evidence="15" type="primary">KMT5A</name>
    <name evidence="15" type="ORF">FJT64_005186</name>
</gene>
<evidence type="ECO:0000256" key="1">
    <source>
        <dbReference type="ARBA" id="ARBA00004123"/>
    </source>
</evidence>
<dbReference type="SMART" id="SM00317">
    <property type="entry name" value="SET"/>
    <property type="match status" value="1"/>
</dbReference>
<evidence type="ECO:0000256" key="8">
    <source>
        <dbReference type="ARBA" id="ARBA00022853"/>
    </source>
</evidence>
<feature type="region of interest" description="Disordered" evidence="13">
    <location>
        <begin position="89"/>
        <end position="140"/>
    </location>
</feature>
<sequence>MPVNAGAAMKLCNQPIVLGSGRRKGRPRKLVVSPCRSVVPPAKATEIIHRTRKHRAAAGNTITNYFSPGGAQVGPVLVAAECPPLAGLPAEQTARRRRSCLADERRTPDPPATTTAAGAPEESVREAAGSPRTPVSPHKIQSLDCESLPLAPAARRHPLSPAFSLNKPKLSYKPAPVKLAKSARLAGGPAAAGAAPSPTAADTNRKLTDYFPIRRSNRRTKRALDEERSCEIRRRLAKGCDEGLEVALFPTKGRGVVATRPFARGEFVVEYAGTLVDLEEARRRERVYSQDQNTGCYMYYFTCKDHNWCIDGTPETPRLGRLVNHSRHAPNCVTRSLEVDGRPRLVLIAKHDIAAGDEILYDYGDRSRESLLHHPWLAL</sequence>
<proteinExistence type="predicted"/>
<evidence type="ECO:0000313" key="15">
    <source>
        <dbReference type="EMBL" id="KAF0297294.1"/>
    </source>
</evidence>
<keyword evidence="11" id="KW-0539">Nucleus</keyword>
<keyword evidence="4" id="KW-0158">Chromosome</keyword>
<keyword evidence="7" id="KW-0949">S-adenosyl-L-methionine</keyword>
<keyword evidence="9" id="KW-0805">Transcription regulation</keyword>
<dbReference type="InterPro" id="IPR046341">
    <property type="entry name" value="SET_dom_sf"/>
</dbReference>
<comment type="catalytic activity">
    <reaction evidence="12">
        <text>L-lysyl(20)-[histone H4] + S-adenosyl-L-methionine = N(6)-methyl-L-lysyl(20)-[histone H4] + S-adenosyl-L-homocysteine + H(+)</text>
        <dbReference type="Rhea" id="RHEA:60344"/>
        <dbReference type="Rhea" id="RHEA-COMP:15554"/>
        <dbReference type="Rhea" id="RHEA-COMP:15555"/>
        <dbReference type="ChEBI" id="CHEBI:15378"/>
        <dbReference type="ChEBI" id="CHEBI:29969"/>
        <dbReference type="ChEBI" id="CHEBI:57856"/>
        <dbReference type="ChEBI" id="CHEBI:59789"/>
        <dbReference type="ChEBI" id="CHEBI:61929"/>
        <dbReference type="EC" id="2.1.1.361"/>
    </reaction>
</comment>
<dbReference type="PROSITE" id="PS50280">
    <property type="entry name" value="SET"/>
    <property type="match status" value="1"/>
</dbReference>
<dbReference type="GO" id="GO:0032259">
    <property type="term" value="P:methylation"/>
    <property type="evidence" value="ECO:0007669"/>
    <property type="project" value="UniProtKB-KW"/>
</dbReference>
<dbReference type="GO" id="GO:0006357">
    <property type="term" value="P:regulation of transcription by RNA polymerase II"/>
    <property type="evidence" value="ECO:0007669"/>
    <property type="project" value="TreeGrafter"/>
</dbReference>
<dbReference type="InterPro" id="IPR001214">
    <property type="entry name" value="SET_dom"/>
</dbReference>
<dbReference type="Proteomes" id="UP000440578">
    <property type="component" value="Unassembled WGS sequence"/>
</dbReference>
<evidence type="ECO:0000256" key="11">
    <source>
        <dbReference type="ARBA" id="ARBA00023242"/>
    </source>
</evidence>
<evidence type="ECO:0000313" key="16">
    <source>
        <dbReference type="Proteomes" id="UP000440578"/>
    </source>
</evidence>
<keyword evidence="10" id="KW-0804">Transcription</keyword>
<dbReference type="GO" id="GO:0043516">
    <property type="term" value="P:regulation of DNA damage response, signal transduction by p53 class mediator"/>
    <property type="evidence" value="ECO:0007669"/>
    <property type="project" value="TreeGrafter"/>
</dbReference>
<evidence type="ECO:0000256" key="9">
    <source>
        <dbReference type="ARBA" id="ARBA00023015"/>
    </source>
</evidence>
<keyword evidence="16" id="KW-1185">Reference proteome</keyword>
<evidence type="ECO:0000256" key="7">
    <source>
        <dbReference type="ARBA" id="ARBA00022691"/>
    </source>
</evidence>
<dbReference type="GO" id="GO:0140944">
    <property type="term" value="F:histone H4K20 monomethyltransferase activity"/>
    <property type="evidence" value="ECO:0007669"/>
    <property type="project" value="UniProtKB-EC"/>
</dbReference>
<accession>A0A6A4W0J0</accession>
<dbReference type="CDD" id="cd10528">
    <property type="entry name" value="SET_SETD8"/>
    <property type="match status" value="1"/>
</dbReference>
<dbReference type="GO" id="GO:0005634">
    <property type="term" value="C:nucleus"/>
    <property type="evidence" value="ECO:0007669"/>
    <property type="project" value="UniProtKB-SubCell"/>
</dbReference>
<dbReference type="EC" id="2.1.1.361" evidence="3"/>
<dbReference type="PANTHER" id="PTHR46167:SF1">
    <property type="entry name" value="N-LYSINE METHYLTRANSFERASE KMT5A"/>
    <property type="match status" value="1"/>
</dbReference>
<protein>
    <recommendedName>
        <fullName evidence="3">[histone H4]-lysine(20) N-methyltransferase</fullName>
        <ecNumber evidence="3">2.1.1.361</ecNumber>
    </recommendedName>
</protein>
<dbReference type="InterPro" id="IPR016858">
    <property type="entry name" value="KMT5A-like"/>
</dbReference>
<keyword evidence="8" id="KW-0156">Chromatin regulator</keyword>
<name>A0A6A4W0J0_AMPAM</name>
<dbReference type="SUPFAM" id="SSF82199">
    <property type="entry name" value="SET domain"/>
    <property type="match status" value="1"/>
</dbReference>
<evidence type="ECO:0000256" key="10">
    <source>
        <dbReference type="ARBA" id="ARBA00023163"/>
    </source>
</evidence>
<evidence type="ECO:0000256" key="12">
    <source>
        <dbReference type="ARBA" id="ARBA00047784"/>
    </source>
</evidence>
<dbReference type="PROSITE" id="PS51571">
    <property type="entry name" value="SAM_MT43_PR_SET"/>
    <property type="match status" value="1"/>
</dbReference>
<keyword evidence="6 15" id="KW-0808">Transferase</keyword>
<comment type="caution">
    <text evidence="15">The sequence shown here is derived from an EMBL/GenBank/DDBJ whole genome shotgun (WGS) entry which is preliminary data.</text>
</comment>
<organism evidence="15 16">
    <name type="scientific">Amphibalanus amphitrite</name>
    <name type="common">Striped barnacle</name>
    <name type="synonym">Balanus amphitrite</name>
    <dbReference type="NCBI Taxonomy" id="1232801"/>
    <lineage>
        <taxon>Eukaryota</taxon>
        <taxon>Metazoa</taxon>
        <taxon>Ecdysozoa</taxon>
        <taxon>Arthropoda</taxon>
        <taxon>Crustacea</taxon>
        <taxon>Multicrustacea</taxon>
        <taxon>Cirripedia</taxon>
        <taxon>Thoracica</taxon>
        <taxon>Thoracicalcarea</taxon>
        <taxon>Balanomorpha</taxon>
        <taxon>Balanoidea</taxon>
        <taxon>Balanidae</taxon>
        <taxon>Amphibalaninae</taxon>
        <taxon>Amphibalanus</taxon>
    </lineage>
</organism>
<evidence type="ECO:0000256" key="5">
    <source>
        <dbReference type="ARBA" id="ARBA00022603"/>
    </source>
</evidence>
<evidence type="ECO:0000256" key="6">
    <source>
        <dbReference type="ARBA" id="ARBA00022679"/>
    </source>
</evidence>
<evidence type="ECO:0000256" key="13">
    <source>
        <dbReference type="SAM" id="MobiDB-lite"/>
    </source>
</evidence>
<dbReference type="InterPro" id="IPR051760">
    <property type="entry name" value="KMT5A"/>
</dbReference>
<evidence type="ECO:0000256" key="4">
    <source>
        <dbReference type="ARBA" id="ARBA00022454"/>
    </source>
</evidence>
<dbReference type="PANTHER" id="PTHR46167">
    <property type="entry name" value="N-LYSINE METHYLTRANSFERASE KMT5A"/>
    <property type="match status" value="1"/>
</dbReference>
<feature type="domain" description="SET" evidence="14">
    <location>
        <begin position="242"/>
        <end position="364"/>
    </location>
</feature>